<organism evidence="1 2">
    <name type="scientific">Trametes sanguinea</name>
    <dbReference type="NCBI Taxonomy" id="158606"/>
    <lineage>
        <taxon>Eukaryota</taxon>
        <taxon>Fungi</taxon>
        <taxon>Dikarya</taxon>
        <taxon>Basidiomycota</taxon>
        <taxon>Agaricomycotina</taxon>
        <taxon>Agaricomycetes</taxon>
        <taxon>Polyporales</taxon>
        <taxon>Polyporaceae</taxon>
        <taxon>Trametes</taxon>
    </lineage>
</organism>
<accession>A0ACC1MSY2</accession>
<dbReference type="Proteomes" id="UP001144978">
    <property type="component" value="Unassembled WGS sequence"/>
</dbReference>
<evidence type="ECO:0000313" key="1">
    <source>
        <dbReference type="EMBL" id="KAJ2969456.1"/>
    </source>
</evidence>
<protein>
    <submittedName>
        <fullName evidence="1">Uncharacterized protein</fullName>
    </submittedName>
</protein>
<name>A0ACC1MSY2_9APHY</name>
<proteinExistence type="predicted"/>
<reference evidence="1" key="1">
    <citation type="submission" date="2022-08" db="EMBL/GenBank/DDBJ databases">
        <title>Genome Sequence of Pycnoporus sanguineus.</title>
        <authorList>
            <person name="Buettner E."/>
        </authorList>
    </citation>
    <scope>NUCLEOTIDE SEQUENCE</scope>
    <source>
        <strain evidence="1">CG-C14</strain>
    </source>
</reference>
<evidence type="ECO:0000313" key="2">
    <source>
        <dbReference type="Proteomes" id="UP001144978"/>
    </source>
</evidence>
<comment type="caution">
    <text evidence="1">The sequence shown here is derived from an EMBL/GenBank/DDBJ whole genome shotgun (WGS) entry which is preliminary data.</text>
</comment>
<dbReference type="EMBL" id="JANSHE010005758">
    <property type="protein sequence ID" value="KAJ2969456.1"/>
    <property type="molecule type" value="Genomic_DNA"/>
</dbReference>
<keyword evidence="2" id="KW-1185">Reference proteome</keyword>
<gene>
    <name evidence="1" type="ORF">NUW54_g12959</name>
</gene>
<sequence>MPRRNPHHSTTELPGVDTRQAVLSPPISLYAVALPAYNQLYYSNGTLREDPTPLPRYTRNPEDAEDPPPPPVVCKQTPPTKLPLSPSAEPTGPDSVVTRA</sequence>